<dbReference type="PANTHER" id="PTHR23513">
    <property type="entry name" value="INTEGRAL MEMBRANE EFFLUX PROTEIN-RELATED"/>
    <property type="match status" value="1"/>
</dbReference>
<feature type="transmembrane region" description="Helical" evidence="7">
    <location>
        <begin position="259"/>
        <end position="277"/>
    </location>
</feature>
<dbReference type="CDD" id="cd06173">
    <property type="entry name" value="MFS_MefA_like"/>
    <property type="match status" value="1"/>
</dbReference>
<organism evidence="9 10">
    <name type="scientific">Anoxybacteroides rupiense</name>
    <dbReference type="NCBI Taxonomy" id="311460"/>
    <lineage>
        <taxon>Bacteria</taxon>
        <taxon>Bacillati</taxon>
        <taxon>Bacillota</taxon>
        <taxon>Bacilli</taxon>
        <taxon>Bacillales</taxon>
        <taxon>Anoxybacillaceae</taxon>
        <taxon>Anoxybacteroides</taxon>
    </lineage>
</organism>
<evidence type="ECO:0000313" key="9">
    <source>
        <dbReference type="EMBL" id="MED5052221.1"/>
    </source>
</evidence>
<dbReference type="Gene3D" id="1.20.1250.20">
    <property type="entry name" value="MFS general substrate transporter like domains"/>
    <property type="match status" value="1"/>
</dbReference>
<name>A0ABD5IXV6_9BACL</name>
<feature type="transmembrane region" description="Helical" evidence="7">
    <location>
        <begin position="101"/>
        <end position="123"/>
    </location>
</feature>
<feature type="transmembrane region" description="Helical" evidence="7">
    <location>
        <begin position="284"/>
        <end position="302"/>
    </location>
</feature>
<sequence length="404" mass="45279">MNSLYRDRRLPYLLLANTLSSIGTGITMTAIPWLFVQKNGGETAFGYMTTAITIMMFLLTPYIGMWIDRFSRKKILLAGEVIGFSISLLFALLGRAGEYKVWHLAVLFASGSLYYFLIYPTLFAFNQELFVKEQYKQLNGMMEIQGQLATVISGGAASVMIDHIPFSWILSLDALTYVLAFLCIWLIPYKRSFVESKDQSLFREKMLEGYRYMKERPSLFWFLLASFMPFIGVMMTNYLHPIYIADVLKQGSSVYGIQSMVYGIGAAIAGLVTPILLKRMAIERSVALSVGIYAVSITMFLLCQQTAIFYVLVVLTAFANAGARVARSSLMMESIPNDKMGRVDSLFRALGFMIRTLLLSVFTGAVAAQHILLPYAILSILLIISTLAVIKFSSPVKKEHHLSI</sequence>
<feature type="transmembrane region" description="Helical" evidence="7">
    <location>
        <begin position="144"/>
        <end position="161"/>
    </location>
</feature>
<evidence type="ECO:0000256" key="4">
    <source>
        <dbReference type="ARBA" id="ARBA00022692"/>
    </source>
</evidence>
<dbReference type="InterPro" id="IPR036259">
    <property type="entry name" value="MFS_trans_sf"/>
</dbReference>
<dbReference type="SUPFAM" id="SSF103473">
    <property type="entry name" value="MFS general substrate transporter"/>
    <property type="match status" value="1"/>
</dbReference>
<evidence type="ECO:0000259" key="8">
    <source>
        <dbReference type="PROSITE" id="PS50850"/>
    </source>
</evidence>
<feature type="transmembrane region" description="Helical" evidence="7">
    <location>
        <begin position="346"/>
        <end position="366"/>
    </location>
</feature>
<keyword evidence="5 7" id="KW-1133">Transmembrane helix</keyword>
<comment type="caution">
    <text evidence="9">The sequence shown here is derived from an EMBL/GenBank/DDBJ whole genome shotgun (WGS) entry which is preliminary data.</text>
</comment>
<feature type="transmembrane region" description="Helical" evidence="7">
    <location>
        <begin position="308"/>
        <end position="326"/>
    </location>
</feature>
<evidence type="ECO:0000256" key="3">
    <source>
        <dbReference type="ARBA" id="ARBA00022475"/>
    </source>
</evidence>
<keyword evidence="6 7" id="KW-0472">Membrane</keyword>
<feature type="transmembrane region" description="Helical" evidence="7">
    <location>
        <begin position="45"/>
        <end position="63"/>
    </location>
</feature>
<keyword evidence="4 7" id="KW-0812">Transmembrane</keyword>
<feature type="transmembrane region" description="Helical" evidence="7">
    <location>
        <begin position="12"/>
        <end position="33"/>
    </location>
</feature>
<dbReference type="RefSeq" id="WP_328218431.1">
    <property type="nucleotide sequence ID" value="NZ_JARTLI010000017.1"/>
</dbReference>
<protein>
    <submittedName>
        <fullName evidence="9">MFS transporter</fullName>
    </submittedName>
</protein>
<feature type="transmembrane region" description="Helical" evidence="7">
    <location>
        <begin position="167"/>
        <end position="187"/>
    </location>
</feature>
<feature type="transmembrane region" description="Helical" evidence="7">
    <location>
        <begin position="372"/>
        <end position="390"/>
    </location>
</feature>
<feature type="transmembrane region" description="Helical" evidence="7">
    <location>
        <begin position="75"/>
        <end position="95"/>
    </location>
</feature>
<dbReference type="GO" id="GO:0005886">
    <property type="term" value="C:plasma membrane"/>
    <property type="evidence" value="ECO:0007669"/>
    <property type="project" value="UniProtKB-SubCell"/>
</dbReference>
<dbReference type="AlphaFoldDB" id="A0ABD5IXV6"/>
<accession>A0ABD5IXV6</accession>
<reference evidence="9 10" key="1">
    <citation type="submission" date="2023-03" db="EMBL/GenBank/DDBJ databases">
        <title>Bacillus Genome Sequencing.</title>
        <authorList>
            <person name="Dunlap C."/>
        </authorList>
    </citation>
    <scope>NUCLEOTIDE SEQUENCE [LARGE SCALE GENOMIC DNA]</scope>
    <source>
        <strain evidence="9 10">NRS-38</strain>
    </source>
</reference>
<keyword evidence="2" id="KW-0813">Transport</keyword>
<keyword evidence="3" id="KW-1003">Cell membrane</keyword>
<feature type="domain" description="Major facilitator superfamily (MFS) profile" evidence="8">
    <location>
        <begin position="9"/>
        <end position="397"/>
    </location>
</feature>
<dbReference type="Pfam" id="PF07690">
    <property type="entry name" value="MFS_1"/>
    <property type="match status" value="1"/>
</dbReference>
<dbReference type="EMBL" id="JARTLI010000017">
    <property type="protein sequence ID" value="MED5052221.1"/>
    <property type="molecule type" value="Genomic_DNA"/>
</dbReference>
<feature type="transmembrane region" description="Helical" evidence="7">
    <location>
        <begin position="219"/>
        <end position="239"/>
    </location>
</feature>
<comment type="subcellular location">
    <subcellularLocation>
        <location evidence="1">Cell membrane</location>
        <topology evidence="1">Multi-pass membrane protein</topology>
    </subcellularLocation>
</comment>
<evidence type="ECO:0000256" key="2">
    <source>
        <dbReference type="ARBA" id="ARBA00022448"/>
    </source>
</evidence>
<evidence type="ECO:0000256" key="1">
    <source>
        <dbReference type="ARBA" id="ARBA00004651"/>
    </source>
</evidence>
<evidence type="ECO:0000256" key="6">
    <source>
        <dbReference type="ARBA" id="ARBA00023136"/>
    </source>
</evidence>
<evidence type="ECO:0000256" key="7">
    <source>
        <dbReference type="SAM" id="Phobius"/>
    </source>
</evidence>
<gene>
    <name evidence="9" type="ORF">P9850_10190</name>
</gene>
<proteinExistence type="predicted"/>
<evidence type="ECO:0000256" key="5">
    <source>
        <dbReference type="ARBA" id="ARBA00022989"/>
    </source>
</evidence>
<evidence type="ECO:0000313" key="10">
    <source>
        <dbReference type="Proteomes" id="UP001339962"/>
    </source>
</evidence>
<dbReference type="Proteomes" id="UP001339962">
    <property type="component" value="Unassembled WGS sequence"/>
</dbReference>
<dbReference type="PROSITE" id="PS50850">
    <property type="entry name" value="MFS"/>
    <property type="match status" value="1"/>
</dbReference>
<dbReference type="InterPro" id="IPR011701">
    <property type="entry name" value="MFS"/>
</dbReference>
<dbReference type="PANTHER" id="PTHR23513:SF11">
    <property type="entry name" value="STAPHYLOFERRIN A TRANSPORTER"/>
    <property type="match status" value="1"/>
</dbReference>
<dbReference type="InterPro" id="IPR020846">
    <property type="entry name" value="MFS_dom"/>
</dbReference>